<evidence type="ECO:0000313" key="2">
    <source>
        <dbReference type="EnsemblPlants" id="AET4Gv20070500.1"/>
    </source>
</evidence>
<feature type="region of interest" description="Disordered" evidence="1">
    <location>
        <begin position="125"/>
        <end position="155"/>
    </location>
</feature>
<proteinExistence type="predicted"/>
<protein>
    <submittedName>
        <fullName evidence="2">Uncharacterized protein</fullName>
    </submittedName>
</protein>
<organism evidence="2 3">
    <name type="scientific">Aegilops tauschii subsp. strangulata</name>
    <name type="common">Goatgrass</name>
    <dbReference type="NCBI Taxonomy" id="200361"/>
    <lineage>
        <taxon>Eukaryota</taxon>
        <taxon>Viridiplantae</taxon>
        <taxon>Streptophyta</taxon>
        <taxon>Embryophyta</taxon>
        <taxon>Tracheophyta</taxon>
        <taxon>Spermatophyta</taxon>
        <taxon>Magnoliopsida</taxon>
        <taxon>Liliopsida</taxon>
        <taxon>Poales</taxon>
        <taxon>Poaceae</taxon>
        <taxon>BOP clade</taxon>
        <taxon>Pooideae</taxon>
        <taxon>Triticodae</taxon>
        <taxon>Triticeae</taxon>
        <taxon>Triticinae</taxon>
        <taxon>Aegilops</taxon>
    </lineage>
</organism>
<sequence>PVLLGSGAAPVLFGSGAVCDPEACALEMGRAPPATALAAPVEARGRSPSRHARPGSARRDSRDARTPPASPPLSPKSVLRSPPPSKRDEARVATEAIQERSPALIELCSPVSMLSPILHVSPVRPPGFEASPTPPLLSSGPLQRTPTSPRARKRADDDVLPAGLAELLVPSLGVALPEPLFCARQPALLMSAPDLPPSPASTPPRKPAARRKTLAGVKISKVGGRSLQRIRRPAVLAATTPAAQAAEQFIGRSLGIIKNGQDVTTATLDAFAVKFKEQLPPDVIVAMREFFELDNGAVTAVEDALIEHGGAGVLDAVGADVAAGSLDVNA</sequence>
<dbReference type="Gramene" id="AET4Gv20070500.1">
    <property type="protein sequence ID" value="AET4Gv20070500.1"/>
    <property type="gene ID" value="AET4Gv20070500"/>
</dbReference>
<feature type="region of interest" description="Disordered" evidence="1">
    <location>
        <begin position="35"/>
        <end position="94"/>
    </location>
</feature>
<reference evidence="2" key="3">
    <citation type="journal article" date="2017" name="Nature">
        <title>Genome sequence of the progenitor of the wheat D genome Aegilops tauschii.</title>
        <authorList>
            <person name="Luo M.C."/>
            <person name="Gu Y.Q."/>
            <person name="Puiu D."/>
            <person name="Wang H."/>
            <person name="Twardziok S.O."/>
            <person name="Deal K.R."/>
            <person name="Huo N."/>
            <person name="Zhu T."/>
            <person name="Wang L."/>
            <person name="Wang Y."/>
            <person name="McGuire P.E."/>
            <person name="Liu S."/>
            <person name="Long H."/>
            <person name="Ramasamy R.K."/>
            <person name="Rodriguez J.C."/>
            <person name="Van S.L."/>
            <person name="Yuan L."/>
            <person name="Wang Z."/>
            <person name="Xia Z."/>
            <person name="Xiao L."/>
            <person name="Anderson O.D."/>
            <person name="Ouyang S."/>
            <person name="Liang Y."/>
            <person name="Zimin A.V."/>
            <person name="Pertea G."/>
            <person name="Qi P."/>
            <person name="Bennetzen J.L."/>
            <person name="Dai X."/>
            <person name="Dawson M.W."/>
            <person name="Muller H.G."/>
            <person name="Kugler K."/>
            <person name="Rivarola-Duarte L."/>
            <person name="Spannagl M."/>
            <person name="Mayer K.F.X."/>
            <person name="Lu F.H."/>
            <person name="Bevan M.W."/>
            <person name="Leroy P."/>
            <person name="Li P."/>
            <person name="You F.M."/>
            <person name="Sun Q."/>
            <person name="Liu Z."/>
            <person name="Lyons E."/>
            <person name="Wicker T."/>
            <person name="Salzberg S.L."/>
            <person name="Devos K.M."/>
            <person name="Dvorak J."/>
        </authorList>
    </citation>
    <scope>NUCLEOTIDE SEQUENCE [LARGE SCALE GENOMIC DNA]</scope>
    <source>
        <strain evidence="2">cv. AL8/78</strain>
    </source>
</reference>
<dbReference type="Proteomes" id="UP000015105">
    <property type="component" value="Chromosome 4D"/>
</dbReference>
<dbReference type="AlphaFoldDB" id="A0A453H5D7"/>
<reference evidence="2" key="5">
    <citation type="journal article" date="2021" name="G3 (Bethesda)">
        <title>Aegilops tauschii genome assembly Aet v5.0 features greater sequence contiguity and improved annotation.</title>
        <authorList>
            <person name="Wang L."/>
            <person name="Zhu T."/>
            <person name="Rodriguez J.C."/>
            <person name="Deal K.R."/>
            <person name="Dubcovsky J."/>
            <person name="McGuire P.E."/>
            <person name="Lux T."/>
            <person name="Spannagl M."/>
            <person name="Mayer K.F.X."/>
            <person name="Baldrich P."/>
            <person name="Meyers B.C."/>
            <person name="Huo N."/>
            <person name="Gu Y.Q."/>
            <person name="Zhou H."/>
            <person name="Devos K.M."/>
            <person name="Bennetzen J.L."/>
            <person name="Unver T."/>
            <person name="Budak H."/>
            <person name="Gulick P.J."/>
            <person name="Galiba G."/>
            <person name="Kalapos B."/>
            <person name="Nelson D.R."/>
            <person name="Li P."/>
            <person name="You F.M."/>
            <person name="Luo M.C."/>
            <person name="Dvorak J."/>
        </authorList>
    </citation>
    <scope>NUCLEOTIDE SEQUENCE [LARGE SCALE GENOMIC DNA]</scope>
    <source>
        <strain evidence="2">cv. AL8/78</strain>
    </source>
</reference>
<reference evidence="3" key="1">
    <citation type="journal article" date="2014" name="Science">
        <title>Ancient hybridizations among the ancestral genomes of bread wheat.</title>
        <authorList>
            <consortium name="International Wheat Genome Sequencing Consortium,"/>
            <person name="Marcussen T."/>
            <person name="Sandve S.R."/>
            <person name="Heier L."/>
            <person name="Spannagl M."/>
            <person name="Pfeifer M."/>
            <person name="Jakobsen K.S."/>
            <person name="Wulff B.B."/>
            <person name="Steuernagel B."/>
            <person name="Mayer K.F."/>
            <person name="Olsen O.A."/>
        </authorList>
    </citation>
    <scope>NUCLEOTIDE SEQUENCE [LARGE SCALE GENOMIC DNA]</scope>
    <source>
        <strain evidence="3">cv. AL8/78</strain>
    </source>
</reference>
<keyword evidence="3" id="KW-1185">Reference proteome</keyword>
<name>A0A453H5D7_AEGTS</name>
<reference evidence="3" key="2">
    <citation type="journal article" date="2017" name="Nat. Plants">
        <title>The Aegilops tauschii genome reveals multiple impacts of transposons.</title>
        <authorList>
            <person name="Zhao G."/>
            <person name="Zou C."/>
            <person name="Li K."/>
            <person name="Wang K."/>
            <person name="Li T."/>
            <person name="Gao L."/>
            <person name="Zhang X."/>
            <person name="Wang H."/>
            <person name="Yang Z."/>
            <person name="Liu X."/>
            <person name="Jiang W."/>
            <person name="Mao L."/>
            <person name="Kong X."/>
            <person name="Jiao Y."/>
            <person name="Jia J."/>
        </authorList>
    </citation>
    <scope>NUCLEOTIDE SEQUENCE [LARGE SCALE GENOMIC DNA]</scope>
    <source>
        <strain evidence="3">cv. AL8/78</strain>
    </source>
</reference>
<dbReference type="EnsemblPlants" id="AET4Gv20070500.1">
    <property type="protein sequence ID" value="AET4Gv20070500.1"/>
    <property type="gene ID" value="AET4Gv20070500"/>
</dbReference>
<accession>A0A453H5D7</accession>
<evidence type="ECO:0000313" key="3">
    <source>
        <dbReference type="Proteomes" id="UP000015105"/>
    </source>
</evidence>
<reference evidence="2" key="4">
    <citation type="submission" date="2019-03" db="UniProtKB">
        <authorList>
            <consortium name="EnsemblPlants"/>
        </authorList>
    </citation>
    <scope>IDENTIFICATION</scope>
</reference>
<feature type="region of interest" description="Disordered" evidence="1">
    <location>
        <begin position="193"/>
        <end position="212"/>
    </location>
</feature>
<feature type="compositionally biased region" description="Pro residues" evidence="1">
    <location>
        <begin position="194"/>
        <end position="206"/>
    </location>
</feature>
<evidence type="ECO:0000256" key="1">
    <source>
        <dbReference type="SAM" id="MobiDB-lite"/>
    </source>
</evidence>